<evidence type="ECO:0000256" key="2">
    <source>
        <dbReference type="ARBA" id="ARBA00022614"/>
    </source>
</evidence>
<evidence type="ECO:0000256" key="3">
    <source>
        <dbReference type="ARBA" id="ARBA00022737"/>
    </source>
</evidence>
<dbReference type="Pfam" id="PF18052">
    <property type="entry name" value="Rx_N"/>
    <property type="match status" value="1"/>
</dbReference>
<gene>
    <name evidence="8" type="ORF">NCGR_LOCUS26568</name>
</gene>
<feature type="region of interest" description="Disordered" evidence="6">
    <location>
        <begin position="16"/>
        <end position="37"/>
    </location>
</feature>
<evidence type="ECO:0000256" key="4">
    <source>
        <dbReference type="ARBA" id="ARBA00022741"/>
    </source>
</evidence>
<evidence type="ECO:0000256" key="5">
    <source>
        <dbReference type="ARBA" id="ARBA00022821"/>
    </source>
</evidence>
<evidence type="ECO:0000313" key="9">
    <source>
        <dbReference type="Proteomes" id="UP000604825"/>
    </source>
</evidence>
<proteinExistence type="inferred from homology"/>
<comment type="similarity">
    <text evidence="1">Belongs to the disease resistance NB-LRR family.</text>
</comment>
<reference evidence="8" key="1">
    <citation type="submission" date="2020-10" db="EMBL/GenBank/DDBJ databases">
        <authorList>
            <person name="Han B."/>
            <person name="Lu T."/>
            <person name="Zhao Q."/>
            <person name="Huang X."/>
            <person name="Zhao Y."/>
        </authorList>
    </citation>
    <scope>NUCLEOTIDE SEQUENCE</scope>
</reference>
<feature type="compositionally biased region" description="Gly residues" evidence="6">
    <location>
        <begin position="16"/>
        <end position="26"/>
    </location>
</feature>
<dbReference type="EMBL" id="CAJGYO010000006">
    <property type="protein sequence ID" value="CAD6239697.1"/>
    <property type="molecule type" value="Genomic_DNA"/>
</dbReference>
<keyword evidence="9" id="KW-1185">Reference proteome</keyword>
<accession>A0A811PCE7</accession>
<dbReference type="Proteomes" id="UP000604825">
    <property type="component" value="Unassembled WGS sequence"/>
</dbReference>
<dbReference type="GO" id="GO:0006952">
    <property type="term" value="P:defense response"/>
    <property type="evidence" value="ECO:0007669"/>
    <property type="project" value="UniProtKB-KW"/>
</dbReference>
<name>A0A811PCE7_9POAL</name>
<organism evidence="8 9">
    <name type="scientific">Miscanthus lutarioriparius</name>
    <dbReference type="NCBI Taxonomy" id="422564"/>
    <lineage>
        <taxon>Eukaryota</taxon>
        <taxon>Viridiplantae</taxon>
        <taxon>Streptophyta</taxon>
        <taxon>Embryophyta</taxon>
        <taxon>Tracheophyta</taxon>
        <taxon>Spermatophyta</taxon>
        <taxon>Magnoliopsida</taxon>
        <taxon>Liliopsida</taxon>
        <taxon>Poales</taxon>
        <taxon>Poaceae</taxon>
        <taxon>PACMAD clade</taxon>
        <taxon>Panicoideae</taxon>
        <taxon>Andropogonodae</taxon>
        <taxon>Andropogoneae</taxon>
        <taxon>Saccharinae</taxon>
        <taxon>Miscanthus</taxon>
    </lineage>
</organism>
<dbReference type="GO" id="GO:0000166">
    <property type="term" value="F:nucleotide binding"/>
    <property type="evidence" value="ECO:0007669"/>
    <property type="project" value="UniProtKB-KW"/>
</dbReference>
<dbReference type="Gene3D" id="1.20.5.4130">
    <property type="match status" value="1"/>
</dbReference>
<evidence type="ECO:0000256" key="6">
    <source>
        <dbReference type="SAM" id="MobiDB-lite"/>
    </source>
</evidence>
<dbReference type="AlphaFoldDB" id="A0A811PCE7"/>
<dbReference type="InterPro" id="IPR041118">
    <property type="entry name" value="Rx_N"/>
</dbReference>
<dbReference type="OrthoDB" id="3027644at2759"/>
<keyword evidence="2" id="KW-0433">Leucine-rich repeat</keyword>
<evidence type="ECO:0000313" key="8">
    <source>
        <dbReference type="EMBL" id="CAD6239697.1"/>
    </source>
</evidence>
<keyword evidence="5" id="KW-0611">Plant defense</keyword>
<keyword evidence="3" id="KW-0677">Repeat</keyword>
<protein>
    <recommendedName>
        <fullName evidence="7">Disease resistance N-terminal domain-containing protein</fullName>
    </recommendedName>
</protein>
<sequence>MAGRFGESIVEADGGGFGGVQIGGGESGRERTGRRPPVFCLPSSTGMKGVRWNAGERCSSTDYRDARMSCMKGRRNSKHALHLWVMRALGVAHLQVLKGRLDYKKSVLVDPEVKRIHDSAINTWLNELKDIMYDADDLIDLCSIKSQRSSHSQLSSMLNQRVCHKAPSFSCLGDFQFNCEIGYRIKDNNKRLERILKDRVMLRLDRIIPEHTSVPNVDICQTDSLPDVVGADIVNSTNEMVEKLIAYRDVDSKFCVFWQRGDARNW</sequence>
<comment type="caution">
    <text evidence="8">The sequence shown here is derived from an EMBL/GenBank/DDBJ whole genome shotgun (WGS) entry which is preliminary data.</text>
</comment>
<keyword evidence="4" id="KW-0547">Nucleotide-binding</keyword>
<feature type="domain" description="Disease resistance N-terminal" evidence="7">
    <location>
        <begin position="94"/>
        <end position="153"/>
    </location>
</feature>
<evidence type="ECO:0000259" key="7">
    <source>
        <dbReference type="Pfam" id="PF18052"/>
    </source>
</evidence>
<evidence type="ECO:0000256" key="1">
    <source>
        <dbReference type="ARBA" id="ARBA00008894"/>
    </source>
</evidence>